<comment type="similarity">
    <text evidence="10">Belongs to the insect chemoreceptor superfamily. Heteromeric odorant receptor channel (TC 1.A.69) family.</text>
</comment>
<keyword evidence="2" id="KW-1003">Cell membrane</keyword>
<keyword evidence="5 10" id="KW-0552">Olfaction</keyword>
<comment type="caution">
    <text evidence="10">Lacks conserved residue(s) required for the propagation of feature annotation.</text>
</comment>
<comment type="subcellular location">
    <subcellularLocation>
        <location evidence="1 10">Cell membrane</location>
        <topology evidence="1 10">Multi-pass membrane protein</topology>
    </subcellularLocation>
</comment>
<dbReference type="PANTHER" id="PTHR21137:SF35">
    <property type="entry name" value="ODORANT RECEPTOR 19A-RELATED"/>
    <property type="match status" value="1"/>
</dbReference>
<evidence type="ECO:0000256" key="3">
    <source>
        <dbReference type="ARBA" id="ARBA00022606"/>
    </source>
</evidence>
<sequence>MDCFEMQLKTLKLFGVFVDSSTTLYLKIFSIFPSFLVVKLCVVSTLYILADDVAFEDKLQGSFTAITSFLCVVKLYYTLKHQEKLLTMLKLLKSRINDVTEEETKTLNREAVFPTFVCYLMLQASSVISCLTYGIFPIGSSNYNISFPVYGWYPYYFSTGNAYKLAYILQLMSIISASTLWVCVDTINFGLQAHHNVMLKILGQRLAHLGRPREREPKRTGNDAHNYNRLCECVEYHLQIFRYQRETNDIYSSILFAKITLSVMIICSFVYTLGLKVSNYGSFMAHMGILSVIVSTLFMISWTCEQICATSDNLLNKAAECNFQHMDRKTTAALLIFMQGLNNRVLIEVGSTFKIIVNLKMFVNIMDFAYKCLALLKSAAA</sequence>
<dbReference type="GO" id="GO:0004984">
    <property type="term" value="F:olfactory receptor activity"/>
    <property type="evidence" value="ECO:0007669"/>
    <property type="project" value="InterPro"/>
</dbReference>
<evidence type="ECO:0000256" key="10">
    <source>
        <dbReference type="RuleBase" id="RU351113"/>
    </source>
</evidence>
<keyword evidence="9 10" id="KW-0807">Transducer</keyword>
<evidence type="ECO:0000256" key="6">
    <source>
        <dbReference type="ARBA" id="ARBA00022989"/>
    </source>
</evidence>
<feature type="transmembrane region" description="Helical" evidence="10">
    <location>
        <begin position="250"/>
        <end position="271"/>
    </location>
</feature>
<organism evidence="11">
    <name type="scientific">Bradysia odoriphaga</name>
    <dbReference type="NCBI Taxonomy" id="1564500"/>
    <lineage>
        <taxon>Eukaryota</taxon>
        <taxon>Metazoa</taxon>
        <taxon>Ecdysozoa</taxon>
        <taxon>Arthropoda</taxon>
        <taxon>Hexapoda</taxon>
        <taxon>Insecta</taxon>
        <taxon>Pterygota</taxon>
        <taxon>Neoptera</taxon>
        <taxon>Endopterygota</taxon>
        <taxon>Diptera</taxon>
        <taxon>Nematocera</taxon>
        <taxon>Sciaroidea</taxon>
        <taxon>Sciaridae</taxon>
        <taxon>Bradysia</taxon>
    </lineage>
</organism>
<evidence type="ECO:0000256" key="8">
    <source>
        <dbReference type="ARBA" id="ARBA00023170"/>
    </source>
</evidence>
<reference evidence="11" key="1">
    <citation type="submission" date="2018-11" db="EMBL/GenBank/DDBJ databases">
        <authorList>
            <person name="Zhao Y."/>
            <person name="Mu W."/>
            <person name="Zhou C."/>
        </authorList>
    </citation>
    <scope>NUCLEOTIDE SEQUENCE</scope>
</reference>
<dbReference type="GO" id="GO:0005886">
    <property type="term" value="C:plasma membrane"/>
    <property type="evidence" value="ECO:0007669"/>
    <property type="project" value="UniProtKB-SubCell"/>
</dbReference>
<protein>
    <recommendedName>
        <fullName evidence="10">Odorant receptor</fullName>
    </recommendedName>
</protein>
<feature type="transmembrane region" description="Helical" evidence="10">
    <location>
        <begin position="283"/>
        <end position="304"/>
    </location>
</feature>
<evidence type="ECO:0000256" key="2">
    <source>
        <dbReference type="ARBA" id="ARBA00022475"/>
    </source>
</evidence>
<keyword evidence="7 10" id="KW-0472">Membrane</keyword>
<dbReference type="PANTHER" id="PTHR21137">
    <property type="entry name" value="ODORANT RECEPTOR"/>
    <property type="match status" value="1"/>
</dbReference>
<evidence type="ECO:0000256" key="7">
    <source>
        <dbReference type="ARBA" id="ARBA00023136"/>
    </source>
</evidence>
<feature type="transmembrane region" description="Helical" evidence="10">
    <location>
        <begin position="24"/>
        <end position="49"/>
    </location>
</feature>
<dbReference type="GO" id="GO:0007165">
    <property type="term" value="P:signal transduction"/>
    <property type="evidence" value="ECO:0007669"/>
    <property type="project" value="UniProtKB-KW"/>
</dbReference>
<feature type="transmembrane region" description="Helical" evidence="10">
    <location>
        <begin position="61"/>
        <end position="79"/>
    </location>
</feature>
<keyword evidence="8 10" id="KW-0675">Receptor</keyword>
<accession>A0A6B9C9W6</accession>
<dbReference type="AlphaFoldDB" id="A0A6B9C9W6"/>
<dbReference type="EMBL" id="MK248993">
    <property type="protein sequence ID" value="QGW45407.1"/>
    <property type="molecule type" value="mRNA"/>
</dbReference>
<feature type="transmembrane region" description="Helical" evidence="10">
    <location>
        <begin position="116"/>
        <end position="136"/>
    </location>
</feature>
<evidence type="ECO:0000256" key="4">
    <source>
        <dbReference type="ARBA" id="ARBA00022692"/>
    </source>
</evidence>
<dbReference type="Pfam" id="PF02949">
    <property type="entry name" value="7tm_6"/>
    <property type="match status" value="1"/>
</dbReference>
<keyword evidence="6 10" id="KW-1133">Transmembrane helix</keyword>
<dbReference type="GO" id="GO:0005549">
    <property type="term" value="F:odorant binding"/>
    <property type="evidence" value="ECO:0007669"/>
    <property type="project" value="InterPro"/>
</dbReference>
<evidence type="ECO:0000256" key="1">
    <source>
        <dbReference type="ARBA" id="ARBA00004651"/>
    </source>
</evidence>
<feature type="transmembrane region" description="Helical" evidence="10">
    <location>
        <begin position="165"/>
        <end position="184"/>
    </location>
</feature>
<dbReference type="InterPro" id="IPR004117">
    <property type="entry name" value="7tm6_olfct_rcpt"/>
</dbReference>
<keyword evidence="3 10" id="KW-0716">Sensory transduction</keyword>
<keyword evidence="4 10" id="KW-0812">Transmembrane</keyword>
<proteinExistence type="evidence at transcript level"/>
<evidence type="ECO:0000313" key="11">
    <source>
        <dbReference type="EMBL" id="QGW45407.1"/>
    </source>
</evidence>
<name>A0A6B9C9W6_9DIPT</name>
<evidence type="ECO:0000256" key="9">
    <source>
        <dbReference type="ARBA" id="ARBA00023224"/>
    </source>
</evidence>
<evidence type="ECO:0000256" key="5">
    <source>
        <dbReference type="ARBA" id="ARBA00022725"/>
    </source>
</evidence>